<dbReference type="Gene3D" id="3.20.80.10">
    <property type="entry name" value="Regulatory factor, effector binding domain"/>
    <property type="match status" value="1"/>
</dbReference>
<dbReference type="Pfam" id="PF14526">
    <property type="entry name" value="Cass2"/>
    <property type="match status" value="1"/>
</dbReference>
<dbReference type="InterPro" id="IPR029441">
    <property type="entry name" value="Cass2"/>
</dbReference>
<reference evidence="5 6" key="1">
    <citation type="submission" date="2023-03" db="EMBL/GenBank/DDBJ databases">
        <title>Novel Species.</title>
        <authorList>
            <person name="Ma S."/>
        </authorList>
    </citation>
    <scope>NUCLEOTIDE SEQUENCE [LARGE SCALE GENOMIC DNA]</scope>
    <source>
        <strain evidence="5 6">LIND6LT2</strain>
    </source>
</reference>
<evidence type="ECO:0000256" key="1">
    <source>
        <dbReference type="ARBA" id="ARBA00023015"/>
    </source>
</evidence>
<dbReference type="Gene3D" id="1.10.10.60">
    <property type="entry name" value="Homeodomain-like"/>
    <property type="match status" value="2"/>
</dbReference>
<organism evidence="5 6">
    <name type="scientific">Defluviitalea saccharophila</name>
    <dbReference type="NCBI Taxonomy" id="879970"/>
    <lineage>
        <taxon>Bacteria</taxon>
        <taxon>Bacillati</taxon>
        <taxon>Bacillota</taxon>
        <taxon>Clostridia</taxon>
        <taxon>Lachnospirales</taxon>
        <taxon>Defluviitaleaceae</taxon>
        <taxon>Defluviitalea</taxon>
    </lineage>
</organism>
<dbReference type="EMBL" id="CP121687">
    <property type="protein sequence ID" value="WZL69584.1"/>
    <property type="molecule type" value="Genomic_DNA"/>
</dbReference>
<dbReference type="InterPro" id="IPR050959">
    <property type="entry name" value="MarA-like"/>
</dbReference>
<dbReference type="InterPro" id="IPR020449">
    <property type="entry name" value="Tscrpt_reg_AraC-type_HTH"/>
</dbReference>
<dbReference type="SUPFAM" id="SSF46689">
    <property type="entry name" value="Homeodomain-like"/>
    <property type="match status" value="2"/>
</dbReference>
<dbReference type="SMART" id="SM00342">
    <property type="entry name" value="HTH_ARAC"/>
    <property type="match status" value="1"/>
</dbReference>
<sequence length="285" mass="32650">MEWMTIIGNSIQYIEEHITEDITVDSIAKNANVSTFYFQKGFAMLCGFTVAEYIRNRRLALAGNDLLVTDEKIIDIAIKYGYDSPDSFTKAFTRFHGVTPTSVRKDGVMLKSFAPLKIKISLEGGYIMDYRIMKKEAFTVLGNAREFFYVGAKEVVPQFWQEHFSSGKGAYVAGVYGINIDEEMGQDKFEYLIADPYCPQKEIPEGFVTRTIPAFDWAVFPCKGAMPNALQDVNRKIFAEWLPALKEYEFAAGYCVEYYDDPTKYEKGTLDENYYCEIWIPVKKK</sequence>
<dbReference type="InterPro" id="IPR018060">
    <property type="entry name" value="HTH_AraC"/>
</dbReference>
<dbReference type="InterPro" id="IPR011256">
    <property type="entry name" value="Reg_factor_effector_dom_sf"/>
</dbReference>
<dbReference type="Pfam" id="PF12833">
    <property type="entry name" value="HTH_18"/>
    <property type="match status" value="1"/>
</dbReference>
<protein>
    <submittedName>
        <fullName evidence="5">AraC family transcriptional regulator</fullName>
    </submittedName>
</protein>
<keyword evidence="2" id="KW-0238">DNA-binding</keyword>
<gene>
    <name evidence="5" type="ORF">QBE51_12470</name>
</gene>
<dbReference type="PRINTS" id="PR00032">
    <property type="entry name" value="HTHARAC"/>
</dbReference>
<evidence type="ECO:0000256" key="2">
    <source>
        <dbReference type="ARBA" id="ARBA00023125"/>
    </source>
</evidence>
<dbReference type="SMART" id="SM00871">
    <property type="entry name" value="AraC_E_bind"/>
    <property type="match status" value="1"/>
</dbReference>
<accession>A0ABZ2Y2S5</accession>
<dbReference type="SUPFAM" id="SSF55136">
    <property type="entry name" value="Probable bacterial effector-binding domain"/>
    <property type="match status" value="1"/>
</dbReference>
<dbReference type="Proteomes" id="UP001486565">
    <property type="component" value="Chromosome"/>
</dbReference>
<dbReference type="PANTHER" id="PTHR47504:SF5">
    <property type="entry name" value="RIGHT ORIGIN-BINDING PROTEIN"/>
    <property type="match status" value="1"/>
</dbReference>
<dbReference type="RefSeq" id="WP_341876569.1">
    <property type="nucleotide sequence ID" value="NZ_CP121687.1"/>
</dbReference>
<evidence type="ECO:0000313" key="5">
    <source>
        <dbReference type="EMBL" id="WZL69584.1"/>
    </source>
</evidence>
<keyword evidence="6" id="KW-1185">Reference proteome</keyword>
<feature type="domain" description="HTH araC/xylS-type" evidence="4">
    <location>
        <begin position="8"/>
        <end position="106"/>
    </location>
</feature>
<evidence type="ECO:0000256" key="3">
    <source>
        <dbReference type="ARBA" id="ARBA00023163"/>
    </source>
</evidence>
<evidence type="ECO:0000259" key="4">
    <source>
        <dbReference type="PROSITE" id="PS01124"/>
    </source>
</evidence>
<dbReference type="InterPro" id="IPR010499">
    <property type="entry name" value="AraC_E-bd"/>
</dbReference>
<keyword evidence="3" id="KW-0804">Transcription</keyword>
<evidence type="ECO:0000313" key="6">
    <source>
        <dbReference type="Proteomes" id="UP001486565"/>
    </source>
</evidence>
<dbReference type="PANTHER" id="PTHR47504">
    <property type="entry name" value="RIGHT ORIGIN-BINDING PROTEIN"/>
    <property type="match status" value="1"/>
</dbReference>
<proteinExistence type="predicted"/>
<dbReference type="InterPro" id="IPR009057">
    <property type="entry name" value="Homeodomain-like_sf"/>
</dbReference>
<name>A0ABZ2Y2S5_9FIRM</name>
<keyword evidence="1" id="KW-0805">Transcription regulation</keyword>
<dbReference type="PROSITE" id="PS01124">
    <property type="entry name" value="HTH_ARAC_FAMILY_2"/>
    <property type="match status" value="1"/>
</dbReference>